<keyword evidence="3 5" id="KW-0418">Kinase</keyword>
<dbReference type="EC" id="2.7.2.1" evidence="5"/>
<name>A0A9D9E7B8_9LACO</name>
<dbReference type="AlphaFoldDB" id="A0A9D9E7B8"/>
<dbReference type="Proteomes" id="UP000823614">
    <property type="component" value="Unassembled WGS sequence"/>
</dbReference>
<reference evidence="5" key="2">
    <citation type="journal article" date="2021" name="PeerJ">
        <title>Extensive microbial diversity within the chicken gut microbiome revealed by metagenomics and culture.</title>
        <authorList>
            <person name="Gilroy R."/>
            <person name="Ravi A."/>
            <person name="Getino M."/>
            <person name="Pursley I."/>
            <person name="Horton D.L."/>
            <person name="Alikhan N.F."/>
            <person name="Baker D."/>
            <person name="Gharbi K."/>
            <person name="Hall N."/>
            <person name="Watson M."/>
            <person name="Adriaenssens E.M."/>
            <person name="Foster-Nyarko E."/>
            <person name="Jarju S."/>
            <person name="Secka A."/>
            <person name="Antonio M."/>
            <person name="Oren A."/>
            <person name="Chaudhuri R.R."/>
            <person name="La Ragione R."/>
            <person name="Hildebrand F."/>
            <person name="Pallen M.J."/>
        </authorList>
    </citation>
    <scope>NUCLEOTIDE SEQUENCE</scope>
    <source>
        <strain evidence="5">C6-149</strain>
    </source>
</reference>
<keyword evidence="1 5" id="KW-0808">Transferase</keyword>
<dbReference type="Pfam" id="PF00871">
    <property type="entry name" value="Acetate_kinase"/>
    <property type="match status" value="1"/>
</dbReference>
<proteinExistence type="predicted"/>
<dbReference type="GO" id="GO:0005524">
    <property type="term" value="F:ATP binding"/>
    <property type="evidence" value="ECO:0007669"/>
    <property type="project" value="UniProtKB-KW"/>
</dbReference>
<dbReference type="GO" id="GO:0008776">
    <property type="term" value="F:acetate kinase activity"/>
    <property type="evidence" value="ECO:0007669"/>
    <property type="project" value="UniProtKB-EC"/>
</dbReference>
<evidence type="ECO:0000256" key="4">
    <source>
        <dbReference type="ARBA" id="ARBA00022840"/>
    </source>
</evidence>
<dbReference type="InterPro" id="IPR043129">
    <property type="entry name" value="ATPase_NBD"/>
</dbReference>
<reference evidence="5" key="1">
    <citation type="submission" date="2020-10" db="EMBL/GenBank/DDBJ databases">
        <authorList>
            <person name="Gilroy R."/>
        </authorList>
    </citation>
    <scope>NUCLEOTIDE SEQUENCE</scope>
    <source>
        <strain evidence="5">C6-149</strain>
    </source>
</reference>
<keyword evidence="2" id="KW-0547">Nucleotide-binding</keyword>
<keyword evidence="4" id="KW-0067">ATP-binding</keyword>
<organism evidence="5 6">
    <name type="scientific">Candidatus Gallilactobacillus intestinavium</name>
    <dbReference type="NCBI Taxonomy" id="2840838"/>
    <lineage>
        <taxon>Bacteria</taxon>
        <taxon>Bacillati</taxon>
        <taxon>Bacillota</taxon>
        <taxon>Bacilli</taxon>
        <taxon>Lactobacillales</taxon>
        <taxon>Lactobacillaceae</taxon>
        <taxon>Lactobacillaceae incertae sedis</taxon>
        <taxon>Candidatus Gallilactobacillus</taxon>
    </lineage>
</organism>
<dbReference type="SUPFAM" id="SSF53067">
    <property type="entry name" value="Actin-like ATPase domain"/>
    <property type="match status" value="1"/>
</dbReference>
<evidence type="ECO:0000256" key="3">
    <source>
        <dbReference type="ARBA" id="ARBA00022777"/>
    </source>
</evidence>
<evidence type="ECO:0000313" key="6">
    <source>
        <dbReference type="Proteomes" id="UP000823614"/>
    </source>
</evidence>
<feature type="non-terminal residue" evidence="5">
    <location>
        <position position="1"/>
    </location>
</feature>
<evidence type="ECO:0000256" key="1">
    <source>
        <dbReference type="ARBA" id="ARBA00022679"/>
    </source>
</evidence>
<dbReference type="InterPro" id="IPR000890">
    <property type="entry name" value="Aliphatic_acid_kin_short-chain"/>
</dbReference>
<comment type="caution">
    <text evidence="5">The sequence shown here is derived from an EMBL/GenBank/DDBJ whole genome shotgun (WGS) entry which is preliminary data.</text>
</comment>
<accession>A0A9D9E7B8</accession>
<gene>
    <name evidence="5" type="ORF">IAA89_02405</name>
</gene>
<evidence type="ECO:0000313" key="5">
    <source>
        <dbReference type="EMBL" id="MBO8441281.1"/>
    </source>
</evidence>
<protein>
    <submittedName>
        <fullName evidence="5">Acetate kinase</fullName>
        <ecNumber evidence="5">2.7.2.1</ecNumber>
    </submittedName>
</protein>
<dbReference type="EMBL" id="JADIMP010000046">
    <property type="protein sequence ID" value="MBO8441281.1"/>
    <property type="molecule type" value="Genomic_DNA"/>
</dbReference>
<sequence length="51" mass="5868">LGLTVDHERNDVRGEKRLISGDNSSIQVFVIPTDEERMIAMDVCRLLQKIR</sequence>
<evidence type="ECO:0000256" key="2">
    <source>
        <dbReference type="ARBA" id="ARBA00022741"/>
    </source>
</evidence>
<dbReference type="Gene3D" id="3.30.420.40">
    <property type="match status" value="1"/>
</dbReference>